<gene>
    <name evidence="6" type="ORF">UY67_C0001G0077</name>
</gene>
<dbReference type="PANTHER" id="PTHR15162:SF7">
    <property type="entry name" value="SUCCINYLGLUTAMATE DESUCCINYLASE"/>
    <property type="match status" value="1"/>
</dbReference>
<proteinExistence type="predicted"/>
<dbReference type="PANTHER" id="PTHR15162">
    <property type="entry name" value="ASPARTOACYLASE"/>
    <property type="match status" value="1"/>
</dbReference>
<sequence>MICGAMRIEGKYEGPRIVIFAGEHGDEPCGAYAIEKLFYDFSMGARELLKGTLTLVRANEVALAENKRYVVHNLNRLYKDTNAESTDMSSYEYLRAQELKPLLRECNYFLTLHSAPIADEPFLVVEERHVEAFRPMGIRKFVTGWGAFDVLGGDSEGYANTYGAVACTLEAGNHTDMTGISVAYSAVLSMLTHWGMIADELPQSSGRPEIFRIYEVIIKREPFSWMGSARRNFDFIRRGEFVCMNGKEYLQTEEDAYLLMPSPAEKQRVGEEIGYLARKL</sequence>
<keyword evidence="3" id="KW-0378">Hydrolase</keyword>
<evidence type="ECO:0000256" key="4">
    <source>
        <dbReference type="ARBA" id="ARBA00022833"/>
    </source>
</evidence>
<dbReference type="SUPFAM" id="SSF53187">
    <property type="entry name" value="Zn-dependent exopeptidases"/>
    <property type="match status" value="1"/>
</dbReference>
<evidence type="ECO:0000313" key="7">
    <source>
        <dbReference type="Proteomes" id="UP000034273"/>
    </source>
</evidence>
<evidence type="ECO:0000313" key="6">
    <source>
        <dbReference type="EMBL" id="KKW25075.1"/>
    </source>
</evidence>
<evidence type="ECO:0000256" key="3">
    <source>
        <dbReference type="ARBA" id="ARBA00022801"/>
    </source>
</evidence>
<name>A0A0G1X2G1_9BACT</name>
<dbReference type="Proteomes" id="UP000034273">
    <property type="component" value="Unassembled WGS sequence"/>
</dbReference>
<evidence type="ECO:0000256" key="1">
    <source>
        <dbReference type="ARBA" id="ARBA00001947"/>
    </source>
</evidence>
<dbReference type="Gene3D" id="3.40.630.10">
    <property type="entry name" value="Zn peptidases"/>
    <property type="match status" value="1"/>
</dbReference>
<accession>A0A0G1X2G1</accession>
<organism evidence="6 7">
    <name type="scientific">Candidatus Kaiserbacteria bacterium GW2011_GWA2_52_12</name>
    <dbReference type="NCBI Taxonomy" id="1618671"/>
    <lineage>
        <taxon>Bacteria</taxon>
        <taxon>Candidatus Kaiseribacteriota</taxon>
    </lineage>
</organism>
<dbReference type="AlphaFoldDB" id="A0A0G1X2G1"/>
<keyword evidence="2" id="KW-0479">Metal-binding</keyword>
<keyword evidence="4" id="KW-0862">Zinc</keyword>
<evidence type="ECO:0000256" key="2">
    <source>
        <dbReference type="ARBA" id="ARBA00022723"/>
    </source>
</evidence>
<dbReference type="GO" id="GO:0016788">
    <property type="term" value="F:hydrolase activity, acting on ester bonds"/>
    <property type="evidence" value="ECO:0007669"/>
    <property type="project" value="InterPro"/>
</dbReference>
<dbReference type="EMBL" id="LCQW01000001">
    <property type="protein sequence ID" value="KKW25075.1"/>
    <property type="molecule type" value="Genomic_DNA"/>
</dbReference>
<reference evidence="6 7" key="1">
    <citation type="journal article" date="2015" name="Nature">
        <title>rRNA introns, odd ribosomes, and small enigmatic genomes across a large radiation of phyla.</title>
        <authorList>
            <person name="Brown C.T."/>
            <person name="Hug L.A."/>
            <person name="Thomas B.C."/>
            <person name="Sharon I."/>
            <person name="Castelle C.J."/>
            <person name="Singh A."/>
            <person name="Wilkins M.J."/>
            <person name="Williams K.H."/>
            <person name="Banfield J.F."/>
        </authorList>
    </citation>
    <scope>NUCLEOTIDE SEQUENCE [LARGE SCALE GENOMIC DNA]</scope>
</reference>
<dbReference type="GO" id="GO:0046872">
    <property type="term" value="F:metal ion binding"/>
    <property type="evidence" value="ECO:0007669"/>
    <property type="project" value="UniProtKB-KW"/>
</dbReference>
<dbReference type="InterPro" id="IPR050178">
    <property type="entry name" value="AspA/AstE_fam"/>
</dbReference>
<dbReference type="GO" id="GO:0005829">
    <property type="term" value="C:cytosol"/>
    <property type="evidence" value="ECO:0007669"/>
    <property type="project" value="TreeGrafter"/>
</dbReference>
<comment type="cofactor">
    <cofactor evidence="1">
        <name>Zn(2+)</name>
        <dbReference type="ChEBI" id="CHEBI:29105"/>
    </cofactor>
</comment>
<dbReference type="STRING" id="1618671.UY67_C0001G0077"/>
<evidence type="ECO:0000259" key="5">
    <source>
        <dbReference type="Pfam" id="PF24827"/>
    </source>
</evidence>
<protein>
    <recommendedName>
        <fullName evidence="5">Succinylglutamate desuccinylase/Aspartoacylase catalytic domain-containing protein</fullName>
    </recommendedName>
</protein>
<dbReference type="InterPro" id="IPR055438">
    <property type="entry name" value="AstE_AspA_cat"/>
</dbReference>
<feature type="domain" description="Succinylglutamate desuccinylase/Aspartoacylase catalytic" evidence="5">
    <location>
        <begin position="14"/>
        <end position="177"/>
    </location>
</feature>
<comment type="caution">
    <text evidence="6">The sequence shown here is derived from an EMBL/GenBank/DDBJ whole genome shotgun (WGS) entry which is preliminary data.</text>
</comment>
<dbReference type="Pfam" id="PF24827">
    <property type="entry name" value="AstE_AspA_cat"/>
    <property type="match status" value="1"/>
</dbReference>